<accession>A0A1Y6CSW3</accession>
<dbReference type="PROSITE" id="PS50240">
    <property type="entry name" value="TRYPSIN_DOM"/>
    <property type="match status" value="1"/>
</dbReference>
<keyword evidence="2" id="KW-0433">Leucine-rich repeat</keyword>
<dbReference type="Pfam" id="PF00089">
    <property type="entry name" value="Trypsin"/>
    <property type="match status" value="1"/>
</dbReference>
<dbReference type="SMART" id="SM00020">
    <property type="entry name" value="Tryp_SPc"/>
    <property type="match status" value="1"/>
</dbReference>
<reference evidence="10" key="1">
    <citation type="submission" date="2017-04" db="EMBL/GenBank/DDBJ databases">
        <authorList>
            <person name="Varghese N."/>
            <person name="Submissions S."/>
        </authorList>
    </citation>
    <scope>NUCLEOTIDE SEQUENCE [LARGE SCALE GENOMIC DNA]</scope>
    <source>
        <strain evidence="10">RKEM611</strain>
    </source>
</reference>
<name>A0A1Y6CSW3_9BACT</name>
<dbReference type="PROSITE" id="PS00134">
    <property type="entry name" value="TRYPSIN_HIS"/>
    <property type="match status" value="1"/>
</dbReference>
<dbReference type="PROSITE" id="PS51450">
    <property type="entry name" value="LRR"/>
    <property type="match status" value="1"/>
</dbReference>
<keyword evidence="5" id="KW-1015">Disulfide bond</keyword>
<dbReference type="Gene3D" id="3.80.10.10">
    <property type="entry name" value="Ribonuclease Inhibitor"/>
    <property type="match status" value="1"/>
</dbReference>
<proteinExistence type="predicted"/>
<dbReference type="PANTHER" id="PTHR45973">
    <property type="entry name" value="PROTEIN PHOSPHATASE 1 REGULATORY SUBUNIT SDS22-RELATED"/>
    <property type="match status" value="1"/>
</dbReference>
<dbReference type="InterPro" id="IPR001611">
    <property type="entry name" value="Leu-rich_rpt"/>
</dbReference>
<dbReference type="Gene3D" id="2.40.10.10">
    <property type="entry name" value="Trypsin-like serine proteases"/>
    <property type="match status" value="1"/>
</dbReference>
<sequence length="511" mass="57216">MKNLLTLIVSAVLFSCGLESTSQIQVVNPELGEKLPEQLSKATVAIYRGERFVCTGVLVEKARVLTAAHCFISHRVPSDFTVRHSDFEQPKSIASIRTLADTSDGRVEESFFPNYDVAIVDMVTSIDNIEPVKVFRGPLVSTVDETVIVAGYGRTRFDQADAGVLRHGTARVKRAYDKGMFQGVVVIDNNFQSAPCSGDSGGPLFILQDDQWRILGLTHGVHWYSNFDYLGFEFCTHKESTYVNPGAHTFADFSLKPKVEKNYNSFTEYCENGDLTREELSFYLGLALESRKDICAEFEDFLAQGRLNLEGSPIYSLEPLRHWNGLLSRLDLETEPETDLSALGESTVEHLKLRIHTQAQVDQILETKGLKQLVIRSANTGFDWRKLEDHRNLLNLDLQDLGIEGLPNICQNRDLRRVNLTLNSLNSIAFLDGCQNLEEVFLSSNQIQNLSGLSSPETLRVIIASNNRIRAIDELQGHRGLEFAAFSNNLLTTDQQVCPVEEELEGDICSF</sequence>
<gene>
    <name evidence="9" type="ORF">SAMN06296036_12669</name>
</gene>
<dbReference type="PROSITE" id="PS51257">
    <property type="entry name" value="PROKAR_LIPOPROTEIN"/>
    <property type="match status" value="1"/>
</dbReference>
<feature type="domain" description="Peptidase S1" evidence="8">
    <location>
        <begin position="26"/>
        <end position="264"/>
    </location>
</feature>
<keyword evidence="7" id="KW-0378">Hydrolase</keyword>
<dbReference type="AlphaFoldDB" id="A0A1Y6CSW3"/>
<organism evidence="9 10">
    <name type="scientific">Pseudobacteriovorax antillogorgiicola</name>
    <dbReference type="NCBI Taxonomy" id="1513793"/>
    <lineage>
        <taxon>Bacteria</taxon>
        <taxon>Pseudomonadati</taxon>
        <taxon>Bdellovibrionota</taxon>
        <taxon>Oligoflexia</taxon>
        <taxon>Oligoflexales</taxon>
        <taxon>Pseudobacteriovoracaceae</taxon>
        <taxon>Pseudobacteriovorax</taxon>
    </lineage>
</organism>
<comment type="subcellular location">
    <subcellularLocation>
        <location evidence="1">Cell projection</location>
        <location evidence="1">Cilium</location>
    </subcellularLocation>
</comment>
<dbReference type="InterPro" id="IPR001254">
    <property type="entry name" value="Trypsin_dom"/>
</dbReference>
<dbReference type="PRINTS" id="PR00722">
    <property type="entry name" value="CHYMOTRYPSIN"/>
</dbReference>
<dbReference type="InterPro" id="IPR001314">
    <property type="entry name" value="Peptidase_S1A"/>
</dbReference>
<dbReference type="InterPro" id="IPR009003">
    <property type="entry name" value="Peptidase_S1_PA"/>
</dbReference>
<dbReference type="InterPro" id="IPR033116">
    <property type="entry name" value="TRYPSIN_SER"/>
</dbReference>
<evidence type="ECO:0000259" key="8">
    <source>
        <dbReference type="PROSITE" id="PS50240"/>
    </source>
</evidence>
<dbReference type="InterPro" id="IPR050576">
    <property type="entry name" value="Cilia_flagella_integrity"/>
</dbReference>
<dbReference type="GO" id="GO:0006508">
    <property type="term" value="P:proteolysis"/>
    <property type="evidence" value="ECO:0007669"/>
    <property type="project" value="UniProtKB-KW"/>
</dbReference>
<dbReference type="SUPFAM" id="SSF50494">
    <property type="entry name" value="Trypsin-like serine proteases"/>
    <property type="match status" value="1"/>
</dbReference>
<dbReference type="InterPro" id="IPR032675">
    <property type="entry name" value="LRR_dom_sf"/>
</dbReference>
<keyword evidence="10" id="KW-1185">Reference proteome</keyword>
<evidence type="ECO:0000256" key="7">
    <source>
        <dbReference type="RuleBase" id="RU363034"/>
    </source>
</evidence>
<evidence type="ECO:0000313" key="9">
    <source>
        <dbReference type="EMBL" id="SMF71315.1"/>
    </source>
</evidence>
<keyword evidence="3" id="KW-0677">Repeat</keyword>
<dbReference type="STRING" id="1513793.SAMN06296036_12669"/>
<dbReference type="EMBL" id="FWZT01000026">
    <property type="protein sequence ID" value="SMF71315.1"/>
    <property type="molecule type" value="Genomic_DNA"/>
</dbReference>
<dbReference type="OrthoDB" id="5289919at2"/>
<dbReference type="PANTHER" id="PTHR45973:SF9">
    <property type="entry name" value="LEUCINE-RICH REPEAT-CONTAINING PROTEIN 46"/>
    <property type="match status" value="1"/>
</dbReference>
<keyword evidence="7" id="KW-0720">Serine protease</keyword>
<evidence type="ECO:0000256" key="3">
    <source>
        <dbReference type="ARBA" id="ARBA00022737"/>
    </source>
</evidence>
<keyword evidence="7" id="KW-0645">Protease</keyword>
<dbReference type="InterPro" id="IPR018114">
    <property type="entry name" value="TRYPSIN_HIS"/>
</dbReference>
<dbReference type="PROSITE" id="PS00135">
    <property type="entry name" value="TRYPSIN_SER"/>
    <property type="match status" value="1"/>
</dbReference>
<evidence type="ECO:0000256" key="6">
    <source>
        <dbReference type="ARBA" id="ARBA00023273"/>
    </source>
</evidence>
<evidence type="ECO:0000313" key="10">
    <source>
        <dbReference type="Proteomes" id="UP000192907"/>
    </source>
</evidence>
<dbReference type="SUPFAM" id="SSF52058">
    <property type="entry name" value="L domain-like"/>
    <property type="match status" value="1"/>
</dbReference>
<evidence type="ECO:0000256" key="2">
    <source>
        <dbReference type="ARBA" id="ARBA00022614"/>
    </source>
</evidence>
<dbReference type="InterPro" id="IPR043504">
    <property type="entry name" value="Peptidase_S1_PA_chymotrypsin"/>
</dbReference>
<evidence type="ECO:0000256" key="1">
    <source>
        <dbReference type="ARBA" id="ARBA00004138"/>
    </source>
</evidence>
<evidence type="ECO:0000256" key="4">
    <source>
        <dbReference type="ARBA" id="ARBA00023069"/>
    </source>
</evidence>
<evidence type="ECO:0000256" key="5">
    <source>
        <dbReference type="ARBA" id="ARBA00023157"/>
    </source>
</evidence>
<protein>
    <submittedName>
        <fullName evidence="9">V8-like Glu-specific endopeptidase</fullName>
    </submittedName>
</protein>
<dbReference type="RefSeq" id="WP_132324217.1">
    <property type="nucleotide sequence ID" value="NZ_FWZT01000026.1"/>
</dbReference>
<dbReference type="GO" id="GO:0004252">
    <property type="term" value="F:serine-type endopeptidase activity"/>
    <property type="evidence" value="ECO:0007669"/>
    <property type="project" value="InterPro"/>
</dbReference>
<dbReference type="Proteomes" id="UP000192907">
    <property type="component" value="Unassembled WGS sequence"/>
</dbReference>
<keyword evidence="4" id="KW-0969">Cilium</keyword>
<keyword evidence="6" id="KW-0966">Cell projection</keyword>